<evidence type="ECO:0000313" key="1">
    <source>
        <dbReference type="EMBL" id="MBU5489453.1"/>
    </source>
</evidence>
<dbReference type="RefSeq" id="WP_216469047.1">
    <property type="nucleotide sequence ID" value="NZ_JAHLQI010000001.1"/>
</dbReference>
<reference evidence="1 2" key="1">
    <citation type="submission" date="2021-06" db="EMBL/GenBank/DDBJ databases">
        <authorList>
            <person name="Sun Q."/>
            <person name="Li D."/>
        </authorList>
    </citation>
    <scope>NUCLEOTIDE SEQUENCE [LARGE SCALE GENOMIC DNA]</scope>
    <source>
        <strain evidence="1 2">MSJd-7</strain>
    </source>
</reference>
<protein>
    <submittedName>
        <fullName evidence="1">RHS repeat protein</fullName>
    </submittedName>
</protein>
<name>A0ABS6EP36_9FIRM</name>
<accession>A0ABS6EP36</accession>
<organism evidence="1 2">
    <name type="scientific">Butyricicoccus intestinisimiae</name>
    <dbReference type="NCBI Taxonomy" id="2841509"/>
    <lineage>
        <taxon>Bacteria</taxon>
        <taxon>Bacillati</taxon>
        <taxon>Bacillota</taxon>
        <taxon>Clostridia</taxon>
        <taxon>Eubacteriales</taxon>
        <taxon>Butyricicoccaceae</taxon>
        <taxon>Butyricicoccus</taxon>
    </lineage>
</organism>
<evidence type="ECO:0000313" key="2">
    <source>
        <dbReference type="Proteomes" id="UP000783588"/>
    </source>
</evidence>
<dbReference type="Proteomes" id="UP000783588">
    <property type="component" value="Unassembled WGS sequence"/>
</dbReference>
<dbReference type="EMBL" id="JAHLQI010000001">
    <property type="protein sequence ID" value="MBU5489453.1"/>
    <property type="molecule type" value="Genomic_DNA"/>
</dbReference>
<dbReference type="Pfam" id="PF05593">
    <property type="entry name" value="RHS_repeat"/>
    <property type="match status" value="1"/>
</dbReference>
<gene>
    <name evidence="1" type="ORF">KQI75_02220</name>
</gene>
<keyword evidence="2" id="KW-1185">Reference proteome</keyword>
<comment type="caution">
    <text evidence="1">The sequence shown here is derived from an EMBL/GenBank/DDBJ whole genome shotgun (WGS) entry which is preliminary data.</text>
</comment>
<dbReference type="InterPro" id="IPR031325">
    <property type="entry name" value="RHS_repeat"/>
</dbReference>
<proteinExistence type="predicted"/>
<sequence length="69" mass="8023">MARYEYAPNNGNLIKTTYANGNTVELVYDVFDRVVKEKYNGTVKYRYVYNGEGDLTKKIEVQRSFTNSI</sequence>